<dbReference type="PROSITE" id="PS51257">
    <property type="entry name" value="PROKAR_LIPOPROTEIN"/>
    <property type="match status" value="1"/>
</dbReference>
<proteinExistence type="predicted"/>
<evidence type="ECO:0000256" key="1">
    <source>
        <dbReference type="SAM" id="SignalP"/>
    </source>
</evidence>
<evidence type="ECO:0008006" key="4">
    <source>
        <dbReference type="Google" id="ProtNLM"/>
    </source>
</evidence>
<reference evidence="3" key="1">
    <citation type="submission" date="2016-10" db="EMBL/GenBank/DDBJ databases">
        <authorList>
            <person name="Varghese N."/>
            <person name="Submissions S."/>
        </authorList>
    </citation>
    <scope>NUCLEOTIDE SEQUENCE [LARGE SCALE GENOMIC DNA]</scope>
    <source>
        <strain evidence="3">ATCC 25963</strain>
    </source>
</reference>
<feature type="signal peptide" evidence="1">
    <location>
        <begin position="1"/>
        <end position="20"/>
    </location>
</feature>
<organism evidence="2 3">
    <name type="scientific">Nannocystis exedens</name>
    <dbReference type="NCBI Taxonomy" id="54"/>
    <lineage>
        <taxon>Bacteria</taxon>
        <taxon>Pseudomonadati</taxon>
        <taxon>Myxococcota</taxon>
        <taxon>Polyangia</taxon>
        <taxon>Nannocystales</taxon>
        <taxon>Nannocystaceae</taxon>
        <taxon>Nannocystis</taxon>
    </lineage>
</organism>
<dbReference type="Proteomes" id="UP000199400">
    <property type="component" value="Unassembled WGS sequence"/>
</dbReference>
<accession>A0A1I2DA47</accession>
<sequence length="359" mass="39871">MRTHAHAEHFLLIVAASLSAASCDASSGANHPHQYAEFSFENDTRSLCAGSEIHLNSYFERAFKFLDIAAPTDFSVPVRVTNEIPCPWRACYQPDRRAVYIADLDAPGDRTGAVLRHELTHAIIDRFWGQGLPFLEEGLAESLSRTLDRAPPPAPEPVGDMLDRVPAEVDYTAAAYFTRFLIDTRGLARFKRLFQQSLGRSRAEIEALVASIYGESFVALEAEYLSGPARCQYQLDVCELELAAAVGDRFHVTRAASCDDPDFYGSEGDDDLDIAAQQTIAIESGGTYRLQIAYDVPPLSTEYPRSQVILTRCGDCDEQSSRTFRQTDEELQLEAGIYALEIVMPFDTVVTIDLRRVDP</sequence>
<name>A0A1I2DA47_9BACT</name>
<dbReference type="RefSeq" id="WP_143140909.1">
    <property type="nucleotide sequence ID" value="NZ_FOMX01000019.1"/>
</dbReference>
<keyword evidence="3" id="KW-1185">Reference proteome</keyword>
<evidence type="ECO:0000313" key="2">
    <source>
        <dbReference type="EMBL" id="SFE76850.1"/>
    </source>
</evidence>
<dbReference type="AlphaFoldDB" id="A0A1I2DA47"/>
<gene>
    <name evidence="2" type="ORF">SAMN02745121_05456</name>
</gene>
<protein>
    <recommendedName>
        <fullName evidence="4">Peptidase MA superfamily protein</fullName>
    </recommendedName>
</protein>
<keyword evidence="1" id="KW-0732">Signal</keyword>
<feature type="chain" id="PRO_5011664131" description="Peptidase MA superfamily protein" evidence="1">
    <location>
        <begin position="21"/>
        <end position="359"/>
    </location>
</feature>
<evidence type="ECO:0000313" key="3">
    <source>
        <dbReference type="Proteomes" id="UP000199400"/>
    </source>
</evidence>
<dbReference type="EMBL" id="FOMX01000019">
    <property type="protein sequence ID" value="SFE76850.1"/>
    <property type="molecule type" value="Genomic_DNA"/>
</dbReference>
<dbReference type="STRING" id="54.SAMN02745121_05456"/>